<evidence type="ECO:0000313" key="9">
    <source>
        <dbReference type="EMBL" id="QGZ99835.1"/>
    </source>
</evidence>
<evidence type="ECO:0000256" key="2">
    <source>
        <dbReference type="ARBA" id="ARBA00023015"/>
    </source>
</evidence>
<evidence type="ECO:0000256" key="5">
    <source>
        <dbReference type="ARBA" id="ARBA00046337"/>
    </source>
</evidence>
<dbReference type="AlphaFoldDB" id="A0A857DHY4"/>
<dbReference type="InterPro" id="IPR036388">
    <property type="entry name" value="WH-like_DNA-bd_sf"/>
</dbReference>
<sequence length="155" mass="17905">MEDCIYKSSPYRSPGSRIAVLYRMDRDFFAKKLKEYCLGTSEMAVLLQLSYYRELSQDQISTNIVMDKTTLSKIVKKLLHKGHIYMVRDTQDNRVHLLGLTQKGQEMIPVLKDATAEWVSIISKGFEPEEITLFCNILDRMIVSVEAYEADQVNN</sequence>
<dbReference type="PRINTS" id="PR00598">
    <property type="entry name" value="HTHMARR"/>
</dbReference>
<dbReference type="PANTHER" id="PTHR42756:SF1">
    <property type="entry name" value="TRANSCRIPTIONAL REPRESSOR OF EMRAB OPERON"/>
    <property type="match status" value="1"/>
</dbReference>
<dbReference type="GO" id="GO:0003677">
    <property type="term" value="F:DNA binding"/>
    <property type="evidence" value="ECO:0007669"/>
    <property type="project" value="UniProtKB-KW"/>
</dbReference>
<dbReference type="GO" id="GO:0003700">
    <property type="term" value="F:DNA-binding transcription factor activity"/>
    <property type="evidence" value="ECO:0007669"/>
    <property type="project" value="InterPro"/>
</dbReference>
<dbReference type="SUPFAM" id="SSF46785">
    <property type="entry name" value="Winged helix' DNA-binding domain"/>
    <property type="match status" value="1"/>
</dbReference>
<proteinExistence type="inferred from homology"/>
<keyword evidence="2" id="KW-0805">Transcription regulation</keyword>
<evidence type="ECO:0000256" key="1">
    <source>
        <dbReference type="ARBA" id="ARBA00004496"/>
    </source>
</evidence>
<dbReference type="InterPro" id="IPR036390">
    <property type="entry name" value="WH_DNA-bd_sf"/>
</dbReference>
<evidence type="ECO:0000259" key="8">
    <source>
        <dbReference type="PROSITE" id="PS50995"/>
    </source>
</evidence>
<evidence type="ECO:0000256" key="6">
    <source>
        <dbReference type="ARBA" id="ARBA00047188"/>
    </source>
</evidence>
<organism evidence="9 10">
    <name type="scientific">Dehalobacter restrictus</name>
    <dbReference type="NCBI Taxonomy" id="55583"/>
    <lineage>
        <taxon>Bacteria</taxon>
        <taxon>Bacillati</taxon>
        <taxon>Bacillota</taxon>
        <taxon>Clostridia</taxon>
        <taxon>Eubacteriales</taxon>
        <taxon>Desulfitobacteriaceae</taxon>
        <taxon>Dehalobacter</taxon>
    </lineage>
</organism>
<dbReference type="EMBL" id="CP046996">
    <property type="protein sequence ID" value="QGZ99835.1"/>
    <property type="molecule type" value="Genomic_DNA"/>
</dbReference>
<dbReference type="InterPro" id="IPR055166">
    <property type="entry name" value="Transc_reg_Sar_Rot_HTH"/>
</dbReference>
<dbReference type="InterPro" id="IPR000835">
    <property type="entry name" value="HTH_MarR-typ"/>
</dbReference>
<evidence type="ECO:0000313" key="10">
    <source>
        <dbReference type="Proteomes" id="UP000430508"/>
    </source>
</evidence>
<feature type="domain" description="HTH marR-type" evidence="8">
    <location>
        <begin position="1"/>
        <end position="143"/>
    </location>
</feature>
<dbReference type="GO" id="GO:0005737">
    <property type="term" value="C:cytoplasm"/>
    <property type="evidence" value="ECO:0007669"/>
    <property type="project" value="UniProtKB-SubCell"/>
</dbReference>
<dbReference type="Gene3D" id="1.10.10.10">
    <property type="entry name" value="Winged helix-like DNA-binding domain superfamily/Winged helix DNA-binding domain"/>
    <property type="match status" value="1"/>
</dbReference>
<evidence type="ECO:0000256" key="3">
    <source>
        <dbReference type="ARBA" id="ARBA00023125"/>
    </source>
</evidence>
<keyword evidence="4" id="KW-0804">Transcription</keyword>
<protein>
    <recommendedName>
        <fullName evidence="6">HTH-type transcriptional regulator SarZ</fullName>
    </recommendedName>
    <alternativeName>
        <fullName evidence="7">Staphylococcal accessory regulator Z</fullName>
    </alternativeName>
</protein>
<keyword evidence="3" id="KW-0238">DNA-binding</keyword>
<accession>A0A857DHY4</accession>
<gene>
    <name evidence="9" type="ORF">GQ588_03825</name>
</gene>
<dbReference type="SMART" id="SM00347">
    <property type="entry name" value="HTH_MARR"/>
    <property type="match status" value="1"/>
</dbReference>
<dbReference type="RefSeq" id="WP_019226242.1">
    <property type="nucleotide sequence ID" value="NZ_CP046996.1"/>
</dbReference>
<reference evidence="9 10" key="1">
    <citation type="submission" date="2019-12" db="EMBL/GenBank/DDBJ databases">
        <title>Sequence classification of anaerobic respiratory reductive dehalogenases: First we see many, then we see few.</title>
        <authorList>
            <person name="Molenda O."/>
            <person name="Puentes Jacome L.A."/>
            <person name="Cao X."/>
            <person name="Nesbo C.L."/>
            <person name="Tang S."/>
            <person name="Morson N."/>
            <person name="Patron J."/>
            <person name="Lomheim L."/>
            <person name="Wishart D.S."/>
            <person name="Edwards E.A."/>
        </authorList>
    </citation>
    <scope>NUCLEOTIDE SEQUENCE [LARGE SCALE GENOMIC DNA]</scope>
    <source>
        <strain evidence="9 10">12DCA</strain>
    </source>
</reference>
<evidence type="ECO:0000256" key="4">
    <source>
        <dbReference type="ARBA" id="ARBA00023163"/>
    </source>
</evidence>
<evidence type="ECO:0000256" key="7">
    <source>
        <dbReference type="ARBA" id="ARBA00047207"/>
    </source>
</evidence>
<comment type="subcellular location">
    <subcellularLocation>
        <location evidence="1">Cytoplasm</location>
    </subcellularLocation>
</comment>
<name>A0A857DHY4_9FIRM</name>
<comment type="similarity">
    <text evidence="5">Belongs to the SarZ family.</text>
</comment>
<dbReference type="Pfam" id="PF22381">
    <property type="entry name" value="Staph_reg_Sar_Rot"/>
    <property type="match status" value="1"/>
</dbReference>
<dbReference type="PROSITE" id="PS50995">
    <property type="entry name" value="HTH_MARR_2"/>
    <property type="match status" value="1"/>
</dbReference>
<dbReference type="PANTHER" id="PTHR42756">
    <property type="entry name" value="TRANSCRIPTIONAL REGULATOR, MARR"/>
    <property type="match status" value="1"/>
</dbReference>
<dbReference type="Proteomes" id="UP000430508">
    <property type="component" value="Chromosome"/>
</dbReference>